<feature type="region of interest" description="Disordered" evidence="1">
    <location>
        <begin position="1"/>
        <end position="25"/>
    </location>
</feature>
<evidence type="ECO:0000313" key="2">
    <source>
        <dbReference type="EMBL" id="KAJ3585989.1"/>
    </source>
</evidence>
<accession>A0A9Q0DCM3</accession>
<proteinExistence type="predicted"/>
<protein>
    <submittedName>
        <fullName evidence="2">Uncharacterized protein</fullName>
    </submittedName>
</protein>
<comment type="caution">
    <text evidence="2">The sequence shown here is derived from an EMBL/GenBank/DDBJ whole genome shotgun (WGS) entry which is preliminary data.</text>
</comment>
<name>A0A9Q0DCM3_9TELE</name>
<dbReference type="EMBL" id="JANIIK010000117">
    <property type="protein sequence ID" value="KAJ3585989.1"/>
    <property type="molecule type" value="Genomic_DNA"/>
</dbReference>
<evidence type="ECO:0000313" key="3">
    <source>
        <dbReference type="Proteomes" id="UP001148018"/>
    </source>
</evidence>
<reference evidence="2" key="1">
    <citation type="submission" date="2022-07" db="EMBL/GenBank/DDBJ databases">
        <title>Chromosome-level genome of Muraenolepis orangiensis.</title>
        <authorList>
            <person name="Kim J."/>
        </authorList>
    </citation>
    <scope>NUCLEOTIDE SEQUENCE</scope>
    <source>
        <strain evidence="2">KU_S4_2022</strain>
        <tissue evidence="2">Muscle</tissue>
    </source>
</reference>
<keyword evidence="3" id="KW-1185">Reference proteome</keyword>
<organism evidence="2 3">
    <name type="scientific">Muraenolepis orangiensis</name>
    <name type="common">Patagonian moray cod</name>
    <dbReference type="NCBI Taxonomy" id="630683"/>
    <lineage>
        <taxon>Eukaryota</taxon>
        <taxon>Metazoa</taxon>
        <taxon>Chordata</taxon>
        <taxon>Craniata</taxon>
        <taxon>Vertebrata</taxon>
        <taxon>Euteleostomi</taxon>
        <taxon>Actinopterygii</taxon>
        <taxon>Neopterygii</taxon>
        <taxon>Teleostei</taxon>
        <taxon>Neoteleostei</taxon>
        <taxon>Acanthomorphata</taxon>
        <taxon>Zeiogadaria</taxon>
        <taxon>Gadariae</taxon>
        <taxon>Gadiformes</taxon>
        <taxon>Muraenolepidoidei</taxon>
        <taxon>Muraenolepididae</taxon>
        <taxon>Muraenolepis</taxon>
    </lineage>
</organism>
<dbReference type="Proteomes" id="UP001148018">
    <property type="component" value="Unassembled WGS sequence"/>
</dbReference>
<gene>
    <name evidence="2" type="ORF">NHX12_012391</name>
</gene>
<dbReference type="AlphaFoldDB" id="A0A9Q0DCM3"/>
<sequence length="67" mass="6619">MEIDKPGDRGGVSDSRTVNTGGHGPGGACHLAGEAGALHCLGALLDLVLVAAAMGSDHLARPCLDVD</sequence>
<evidence type="ECO:0000256" key="1">
    <source>
        <dbReference type="SAM" id="MobiDB-lite"/>
    </source>
</evidence>